<name>B5YN13_THAPS</name>
<dbReference type="eggNOG" id="KOG0392">
    <property type="taxonomic scope" value="Eukaryota"/>
</dbReference>
<evidence type="ECO:0000313" key="2">
    <source>
        <dbReference type="EMBL" id="ACI64554.1"/>
    </source>
</evidence>
<dbReference type="PANTHER" id="PTHR36498">
    <property type="entry name" value="TATA-BINDING PROTEIN-ASSOCIATED FACTOR 172"/>
    <property type="match status" value="1"/>
</dbReference>
<accession>B5YN13</accession>
<sequence length="244" mass="27542">KKSLVICPASVVGHWMNEINRFFPGNGVFSPFDFTGASKSRRASWYEEVGSCNIVVTSYSVLRADVDLLESQVWDYCILDEGHLLKNPKTATAIASRRLKAHHRLILTGTPVQNNVHELWATFDFLMPNFLGTEASFQEEFARPIVKSQRSDASASDISQGMDTLKILHQQVLPFILRREKSQVMKDLPPKIIQDVPCSLSSQQRFLYQQIISNSETKTALERLGNDVLASLLQLRLICTHPIL</sequence>
<dbReference type="Pfam" id="PF00176">
    <property type="entry name" value="SNF2-rel_dom"/>
    <property type="match status" value="1"/>
</dbReference>
<dbReference type="GO" id="GO:0003677">
    <property type="term" value="F:DNA binding"/>
    <property type="evidence" value="ECO:0007669"/>
    <property type="project" value="InterPro"/>
</dbReference>
<feature type="non-terminal residue" evidence="2">
    <location>
        <position position="1"/>
    </location>
</feature>
<dbReference type="EMBL" id="CP001160">
    <property type="protein sequence ID" value="ACI64554.1"/>
    <property type="molecule type" value="Genomic_DNA"/>
</dbReference>
<reference evidence="2 3" key="1">
    <citation type="journal article" date="2004" name="Science">
        <title>The genome of the diatom Thalassiosira pseudonana: ecology, evolution, and metabolism.</title>
        <authorList>
            <person name="Armbrust E.V."/>
            <person name="Berges J.A."/>
            <person name="Bowler C."/>
            <person name="Green B.R."/>
            <person name="Martinez D."/>
            <person name="Putnam N.H."/>
            <person name="Zhou S."/>
            <person name="Allen A.E."/>
            <person name="Apt K.E."/>
            <person name="Bechner M."/>
            <person name="Brzezinski M.A."/>
            <person name="Chaal B.K."/>
            <person name="Chiovitti A."/>
            <person name="Davis A.K."/>
            <person name="Demarest M.S."/>
            <person name="Detter J.C."/>
            <person name="Glavina T."/>
            <person name="Goodstein D."/>
            <person name="Hadi M.Z."/>
            <person name="Hellsten U."/>
            <person name="Hildebrand M."/>
            <person name="Jenkins B.D."/>
            <person name="Jurka J."/>
            <person name="Kapitonov V.V."/>
            <person name="Kroger N."/>
            <person name="Lau W.W."/>
            <person name="Lane T.W."/>
            <person name="Larimer F.W."/>
            <person name="Lippmeier J.C."/>
            <person name="Lucas S."/>
            <person name="Medina M."/>
            <person name="Montsant A."/>
            <person name="Obornik M."/>
            <person name="Parker M.S."/>
            <person name="Palenik B."/>
            <person name="Pazour G.J."/>
            <person name="Richardson P.M."/>
            <person name="Rynearson T.A."/>
            <person name="Saito M.A."/>
            <person name="Schwartz D.C."/>
            <person name="Thamatrakoln K."/>
            <person name="Valentin K."/>
            <person name="Vardi A."/>
            <person name="Wilkerson F.P."/>
            <person name="Rokhsar D.S."/>
        </authorList>
    </citation>
    <scope>NUCLEOTIDE SEQUENCE [LARGE SCALE GENOMIC DNA]</scope>
    <source>
        <strain evidence="2 3">CCMP1335</strain>
    </source>
</reference>
<dbReference type="GO" id="GO:0005524">
    <property type="term" value="F:ATP binding"/>
    <property type="evidence" value="ECO:0007669"/>
    <property type="project" value="InterPro"/>
</dbReference>
<dbReference type="Gene3D" id="3.40.50.10810">
    <property type="entry name" value="Tandem AAA-ATPase domain"/>
    <property type="match status" value="1"/>
</dbReference>
<dbReference type="Proteomes" id="UP000001449">
    <property type="component" value="Chromosome 7"/>
</dbReference>
<dbReference type="InterPro" id="IPR014001">
    <property type="entry name" value="Helicase_ATP-bd"/>
</dbReference>
<dbReference type="PANTHER" id="PTHR36498:SF1">
    <property type="entry name" value="TATA-BINDING PROTEIN-ASSOCIATED FACTOR 172"/>
    <property type="match status" value="1"/>
</dbReference>
<dbReference type="GO" id="GO:0017025">
    <property type="term" value="F:TBP-class protein binding"/>
    <property type="evidence" value="ECO:0007669"/>
    <property type="project" value="InterPro"/>
</dbReference>
<keyword evidence="3" id="KW-1185">Reference proteome</keyword>
<proteinExistence type="predicted"/>
<evidence type="ECO:0000259" key="1">
    <source>
        <dbReference type="PROSITE" id="PS51192"/>
    </source>
</evidence>
<feature type="non-terminal residue" evidence="2">
    <location>
        <position position="244"/>
    </location>
</feature>
<feature type="domain" description="Helicase ATP-binding" evidence="1">
    <location>
        <begin position="1"/>
        <end position="129"/>
    </location>
</feature>
<dbReference type="AlphaFoldDB" id="B5YN13"/>
<dbReference type="InterPro" id="IPR038718">
    <property type="entry name" value="SNF2-like_sf"/>
</dbReference>
<dbReference type="InParanoid" id="B5YN13"/>
<gene>
    <name evidence="2" type="ORF">THAPS_35723</name>
</gene>
<reference evidence="2 3" key="2">
    <citation type="journal article" date="2008" name="Nature">
        <title>The Phaeodactylum genome reveals the evolutionary history of diatom genomes.</title>
        <authorList>
            <person name="Bowler C."/>
            <person name="Allen A.E."/>
            <person name="Badger J.H."/>
            <person name="Grimwood J."/>
            <person name="Jabbari K."/>
            <person name="Kuo A."/>
            <person name="Maheswari U."/>
            <person name="Martens C."/>
            <person name="Maumus F."/>
            <person name="Otillar R.P."/>
            <person name="Rayko E."/>
            <person name="Salamov A."/>
            <person name="Vandepoele K."/>
            <person name="Beszteri B."/>
            <person name="Gruber A."/>
            <person name="Heijde M."/>
            <person name="Katinka M."/>
            <person name="Mock T."/>
            <person name="Valentin K."/>
            <person name="Verret F."/>
            <person name="Berges J.A."/>
            <person name="Brownlee C."/>
            <person name="Cadoret J.P."/>
            <person name="Chiovitti A."/>
            <person name="Choi C.J."/>
            <person name="Coesel S."/>
            <person name="De Martino A."/>
            <person name="Detter J.C."/>
            <person name="Durkin C."/>
            <person name="Falciatore A."/>
            <person name="Fournet J."/>
            <person name="Haruta M."/>
            <person name="Huysman M.J."/>
            <person name="Jenkins B.D."/>
            <person name="Jiroutova K."/>
            <person name="Jorgensen R.E."/>
            <person name="Joubert Y."/>
            <person name="Kaplan A."/>
            <person name="Kroger N."/>
            <person name="Kroth P.G."/>
            <person name="La Roche J."/>
            <person name="Lindquist E."/>
            <person name="Lommer M."/>
            <person name="Martin-Jezequel V."/>
            <person name="Lopez P.J."/>
            <person name="Lucas S."/>
            <person name="Mangogna M."/>
            <person name="McGinnis K."/>
            <person name="Medlin L.K."/>
            <person name="Montsant A."/>
            <person name="Oudot-Le Secq M.P."/>
            <person name="Napoli C."/>
            <person name="Obornik M."/>
            <person name="Parker M.S."/>
            <person name="Petit J.L."/>
            <person name="Porcel B.M."/>
            <person name="Poulsen N."/>
            <person name="Robison M."/>
            <person name="Rychlewski L."/>
            <person name="Rynearson T.A."/>
            <person name="Schmutz J."/>
            <person name="Shapiro H."/>
            <person name="Siaut M."/>
            <person name="Stanley M."/>
            <person name="Sussman M.R."/>
            <person name="Taylor A.R."/>
            <person name="Vardi A."/>
            <person name="von Dassow P."/>
            <person name="Vyverman W."/>
            <person name="Willis A."/>
            <person name="Wyrwicz L.S."/>
            <person name="Rokhsar D.S."/>
            <person name="Weissenbach J."/>
            <person name="Armbrust E.V."/>
            <person name="Green B.R."/>
            <person name="Van de Peer Y."/>
            <person name="Grigoriev I.V."/>
        </authorList>
    </citation>
    <scope>NUCLEOTIDE SEQUENCE [LARGE SCALE GENOMIC DNA]</scope>
    <source>
        <strain evidence="2 3">CCMP1335</strain>
    </source>
</reference>
<dbReference type="RefSeq" id="XP_002295837.1">
    <property type="nucleotide sequence ID" value="XM_002295801.1"/>
</dbReference>
<dbReference type="HOGENOM" id="CLU_1140523_0_0_1"/>
<dbReference type="PaxDb" id="35128-Thaps35723"/>
<organism evidence="2 3">
    <name type="scientific">Thalassiosira pseudonana</name>
    <name type="common">Marine diatom</name>
    <name type="synonym">Cyclotella nana</name>
    <dbReference type="NCBI Taxonomy" id="35128"/>
    <lineage>
        <taxon>Eukaryota</taxon>
        <taxon>Sar</taxon>
        <taxon>Stramenopiles</taxon>
        <taxon>Ochrophyta</taxon>
        <taxon>Bacillariophyta</taxon>
        <taxon>Coscinodiscophyceae</taxon>
        <taxon>Thalassiosirophycidae</taxon>
        <taxon>Thalassiosirales</taxon>
        <taxon>Thalassiosiraceae</taxon>
        <taxon>Thalassiosira</taxon>
    </lineage>
</organism>
<dbReference type="InterPro" id="IPR000330">
    <property type="entry name" value="SNF2_N"/>
</dbReference>
<dbReference type="SUPFAM" id="SSF52540">
    <property type="entry name" value="P-loop containing nucleoside triphosphate hydrolases"/>
    <property type="match status" value="2"/>
</dbReference>
<dbReference type="STRING" id="35128.B5YN13"/>
<dbReference type="Gene3D" id="3.40.50.300">
    <property type="entry name" value="P-loop containing nucleotide triphosphate hydrolases"/>
    <property type="match status" value="1"/>
</dbReference>
<dbReference type="InterPro" id="IPR044972">
    <property type="entry name" value="Mot1"/>
</dbReference>
<dbReference type="KEGG" id="tps:THAPS_35723"/>
<evidence type="ECO:0000313" key="3">
    <source>
        <dbReference type="Proteomes" id="UP000001449"/>
    </source>
</evidence>
<dbReference type="OMA" id="ISNIAGW"/>
<dbReference type="GeneID" id="7444125"/>
<dbReference type="PROSITE" id="PS51192">
    <property type="entry name" value="HELICASE_ATP_BIND_1"/>
    <property type="match status" value="1"/>
</dbReference>
<dbReference type="InterPro" id="IPR027417">
    <property type="entry name" value="P-loop_NTPase"/>
</dbReference>
<dbReference type="GO" id="GO:0016887">
    <property type="term" value="F:ATP hydrolysis activity"/>
    <property type="evidence" value="ECO:0007669"/>
    <property type="project" value="InterPro"/>
</dbReference>
<protein>
    <recommendedName>
        <fullName evidence="1">Helicase ATP-binding domain-containing protein</fullName>
    </recommendedName>
</protein>